<dbReference type="InterPro" id="IPR042635">
    <property type="entry name" value="MEGF10/SREC1/2-like"/>
</dbReference>
<keyword evidence="1" id="KW-0245">EGF-like domain</keyword>
<dbReference type="GO" id="GO:0005925">
    <property type="term" value="C:focal adhesion"/>
    <property type="evidence" value="ECO:0007669"/>
    <property type="project" value="TreeGrafter"/>
</dbReference>
<dbReference type="OrthoDB" id="6082797at2759"/>
<dbReference type="AlphaFoldDB" id="A0A8B8B1A3"/>
<sequence length="166" mass="18638">MHFNSIKSCLLAIVFTHIRGRNMPRTHRPKLTKDGTKECFPYHYLNGDICTECPVGYYDDDCSLPCPTPTYGRNCAEQCSCFSASCHHVYGCNETADNQWHKKKPYIECPAGYFGDNCSSSCPPPTYGDGCAEHCSCSHASCHHIFGCSVTKGELQNDSLIWRRNH</sequence>
<proteinExistence type="predicted"/>
<organism evidence="2 3">
    <name type="scientific">Crassostrea virginica</name>
    <name type="common">Eastern oyster</name>
    <dbReference type="NCBI Taxonomy" id="6565"/>
    <lineage>
        <taxon>Eukaryota</taxon>
        <taxon>Metazoa</taxon>
        <taxon>Spiralia</taxon>
        <taxon>Lophotrochozoa</taxon>
        <taxon>Mollusca</taxon>
        <taxon>Bivalvia</taxon>
        <taxon>Autobranchia</taxon>
        <taxon>Pteriomorphia</taxon>
        <taxon>Ostreida</taxon>
        <taxon>Ostreoidea</taxon>
        <taxon>Ostreidae</taxon>
        <taxon>Crassostrea</taxon>
    </lineage>
</organism>
<dbReference type="PANTHER" id="PTHR24043:SF5">
    <property type="entry name" value="SCAVENGER RECEPTOR CLASS F MEMBER 2"/>
    <property type="match status" value="1"/>
</dbReference>
<reference evidence="3" key="1">
    <citation type="submission" date="2025-08" db="UniProtKB">
        <authorList>
            <consortium name="RefSeq"/>
        </authorList>
    </citation>
    <scope>IDENTIFICATION</scope>
    <source>
        <tissue evidence="3">Whole sample</tissue>
    </source>
</reference>
<gene>
    <name evidence="3" type="primary">LOC111106420</name>
</gene>
<protein>
    <submittedName>
        <fullName evidence="3">Platelet endothelial aggregation receptor 1-like isoform X3</fullName>
    </submittedName>
</protein>
<evidence type="ECO:0000313" key="2">
    <source>
        <dbReference type="Proteomes" id="UP000694844"/>
    </source>
</evidence>
<dbReference type="GO" id="GO:0005044">
    <property type="term" value="F:scavenger receptor activity"/>
    <property type="evidence" value="ECO:0007669"/>
    <property type="project" value="InterPro"/>
</dbReference>
<dbReference type="Proteomes" id="UP000694844">
    <property type="component" value="Chromosome 8"/>
</dbReference>
<evidence type="ECO:0000313" key="3">
    <source>
        <dbReference type="RefSeq" id="XP_022296798.1"/>
    </source>
</evidence>
<dbReference type="GeneID" id="111106420"/>
<dbReference type="GO" id="GO:0007157">
    <property type="term" value="P:heterophilic cell-cell adhesion via plasma membrane cell adhesion molecules"/>
    <property type="evidence" value="ECO:0007669"/>
    <property type="project" value="TreeGrafter"/>
</dbReference>
<name>A0A8B8B1A3_CRAVI</name>
<dbReference type="RefSeq" id="XP_022296798.1">
    <property type="nucleotide sequence ID" value="XM_022441090.1"/>
</dbReference>
<dbReference type="Gene3D" id="2.170.300.10">
    <property type="entry name" value="Tie2 ligand-binding domain superfamily"/>
    <property type="match status" value="1"/>
</dbReference>
<dbReference type="PANTHER" id="PTHR24043">
    <property type="entry name" value="SCAVENGER RECEPTOR CLASS F"/>
    <property type="match status" value="1"/>
</dbReference>
<accession>A0A8B8B1A3</accession>
<evidence type="ECO:0000256" key="1">
    <source>
        <dbReference type="ARBA" id="ARBA00022536"/>
    </source>
</evidence>
<keyword evidence="2" id="KW-1185">Reference proteome</keyword>